<comment type="cofactor">
    <cofactor evidence="1">
        <name>pantetheine 4'-phosphate</name>
        <dbReference type="ChEBI" id="CHEBI:47942"/>
    </cofactor>
</comment>
<dbReference type="Pfam" id="PF00698">
    <property type="entry name" value="Acyl_transf_1"/>
    <property type="match status" value="2"/>
</dbReference>
<evidence type="ECO:0000256" key="4">
    <source>
        <dbReference type="ARBA" id="ARBA00022553"/>
    </source>
</evidence>
<feature type="compositionally biased region" description="Acidic residues" evidence="10">
    <location>
        <begin position="3422"/>
        <end position="3432"/>
    </location>
</feature>
<dbReference type="CDD" id="cd00833">
    <property type="entry name" value="PKS"/>
    <property type="match status" value="2"/>
</dbReference>
<evidence type="ECO:0000259" key="11">
    <source>
        <dbReference type="PROSITE" id="PS50075"/>
    </source>
</evidence>
<dbReference type="InterPro" id="IPR049551">
    <property type="entry name" value="PKS_DH_C"/>
</dbReference>
<dbReference type="Pfam" id="PF21089">
    <property type="entry name" value="PKS_DH_N"/>
    <property type="match status" value="1"/>
</dbReference>
<dbReference type="Pfam" id="PF02801">
    <property type="entry name" value="Ketoacyl-synt_C"/>
    <property type="match status" value="2"/>
</dbReference>
<dbReference type="FunFam" id="3.40.366.10:FF:000002">
    <property type="entry name" value="Probable polyketide synthase 2"/>
    <property type="match status" value="2"/>
</dbReference>
<dbReference type="PROSITE" id="PS50075">
    <property type="entry name" value="CARRIER"/>
    <property type="match status" value="2"/>
</dbReference>
<evidence type="ECO:0000313" key="14">
    <source>
        <dbReference type="EMBL" id="BCB17031.1"/>
    </source>
</evidence>
<dbReference type="Gene3D" id="6.10.140.1830">
    <property type="match status" value="1"/>
</dbReference>
<keyword evidence="4" id="KW-0597">Phosphoprotein</keyword>
<evidence type="ECO:0000256" key="2">
    <source>
        <dbReference type="ARBA" id="ARBA00004792"/>
    </source>
</evidence>
<dbReference type="SMART" id="SM01294">
    <property type="entry name" value="PKS_PP_betabranch"/>
    <property type="match status" value="2"/>
</dbReference>
<protein>
    <submittedName>
        <fullName evidence="14">Modular polyketide synthase</fullName>
    </submittedName>
</protein>
<feature type="region of interest" description="N-terminal hotdog fold" evidence="9">
    <location>
        <begin position="2507"/>
        <end position="2637"/>
    </location>
</feature>
<dbReference type="NCBIfam" id="NF045894">
    <property type="entry name" value="PKS_plus_SDR"/>
    <property type="match status" value="1"/>
</dbReference>
<dbReference type="Pfam" id="PF14765">
    <property type="entry name" value="PS-DH"/>
    <property type="match status" value="1"/>
</dbReference>
<keyword evidence="3" id="KW-0596">Phosphopantetheine</keyword>
<dbReference type="InterPro" id="IPR006162">
    <property type="entry name" value="Ppantetheine_attach_site"/>
</dbReference>
<dbReference type="FunFam" id="3.40.47.10:FF:000019">
    <property type="entry name" value="Polyketide synthase type I"/>
    <property type="match status" value="2"/>
</dbReference>
<dbReference type="InterPro" id="IPR036291">
    <property type="entry name" value="NAD(P)-bd_dom_sf"/>
</dbReference>
<evidence type="ECO:0000256" key="8">
    <source>
        <dbReference type="ARBA" id="ARBA00023315"/>
    </source>
</evidence>
<dbReference type="CDD" id="cd08952">
    <property type="entry name" value="KR_1_SDR_x"/>
    <property type="match status" value="1"/>
</dbReference>
<dbReference type="SMART" id="SM00827">
    <property type="entry name" value="PKS_AT"/>
    <property type="match status" value="2"/>
</dbReference>
<dbReference type="InterPro" id="IPR009081">
    <property type="entry name" value="PP-bd_ACP"/>
</dbReference>
<dbReference type="InterPro" id="IPR036736">
    <property type="entry name" value="ACP-like_sf"/>
</dbReference>
<feature type="domain" description="Carrier" evidence="11">
    <location>
        <begin position="3285"/>
        <end position="3360"/>
    </location>
</feature>
<dbReference type="PROSITE" id="PS52019">
    <property type="entry name" value="PKS_MFAS_DH"/>
    <property type="match status" value="1"/>
</dbReference>
<evidence type="ECO:0000256" key="7">
    <source>
        <dbReference type="ARBA" id="ARBA00023268"/>
    </source>
</evidence>
<feature type="domain" description="Carrier" evidence="11">
    <location>
        <begin position="1498"/>
        <end position="1573"/>
    </location>
</feature>
<keyword evidence="6" id="KW-0045">Antibiotic biosynthesis</keyword>
<dbReference type="InterPro" id="IPR020806">
    <property type="entry name" value="PKS_PP-bd"/>
</dbReference>
<dbReference type="GO" id="GO:0004315">
    <property type="term" value="F:3-oxoacyl-[acyl-carrier-protein] synthase activity"/>
    <property type="evidence" value="ECO:0007669"/>
    <property type="project" value="InterPro"/>
</dbReference>
<dbReference type="Pfam" id="PF00550">
    <property type="entry name" value="PP-binding"/>
    <property type="match status" value="2"/>
</dbReference>
<dbReference type="InterPro" id="IPR057326">
    <property type="entry name" value="KR_dom"/>
</dbReference>
<dbReference type="SMART" id="SM00823">
    <property type="entry name" value="PKS_PP"/>
    <property type="match status" value="2"/>
</dbReference>
<keyword evidence="8" id="KW-0012">Acyltransferase</keyword>
<dbReference type="InterPro" id="IPR032821">
    <property type="entry name" value="PKS_assoc"/>
</dbReference>
<dbReference type="PANTHER" id="PTHR43775">
    <property type="entry name" value="FATTY ACID SYNTHASE"/>
    <property type="match status" value="1"/>
</dbReference>
<dbReference type="PROSITE" id="PS52004">
    <property type="entry name" value="KS3_2"/>
    <property type="match status" value="2"/>
</dbReference>
<dbReference type="InterPro" id="IPR041618">
    <property type="entry name" value="PKS_DE"/>
</dbReference>
<feature type="region of interest" description="C-terminal hotdog fold" evidence="9">
    <location>
        <begin position="2649"/>
        <end position="2805"/>
    </location>
</feature>
<dbReference type="GO" id="GO:0004312">
    <property type="term" value="F:fatty acid synthase activity"/>
    <property type="evidence" value="ECO:0007669"/>
    <property type="project" value="TreeGrafter"/>
</dbReference>
<feature type="active site" description="Proton acceptor; for dehydratase activity" evidence="9">
    <location>
        <position position="2539"/>
    </location>
</feature>
<dbReference type="InterPro" id="IPR049552">
    <property type="entry name" value="PKS_DH_N"/>
</dbReference>
<dbReference type="EMBL" id="LC529898">
    <property type="protein sequence ID" value="BCB17031.1"/>
    <property type="molecule type" value="Genomic_DNA"/>
</dbReference>
<dbReference type="InterPro" id="IPR015083">
    <property type="entry name" value="NorB/c/GfsB-D-like_docking"/>
</dbReference>
<dbReference type="InterPro" id="IPR014043">
    <property type="entry name" value="Acyl_transferase_dom"/>
</dbReference>
<evidence type="ECO:0000259" key="12">
    <source>
        <dbReference type="PROSITE" id="PS52004"/>
    </source>
</evidence>
<dbReference type="InterPro" id="IPR016036">
    <property type="entry name" value="Malonyl_transacylase_ACP-bd"/>
</dbReference>
<dbReference type="InterPro" id="IPR020807">
    <property type="entry name" value="PKS_DH"/>
</dbReference>
<dbReference type="Pfam" id="PF00109">
    <property type="entry name" value="ketoacyl-synt"/>
    <property type="match status" value="2"/>
</dbReference>
<dbReference type="Gene3D" id="3.40.50.11460">
    <property type="match status" value="1"/>
</dbReference>
<dbReference type="SMART" id="SM00822">
    <property type="entry name" value="PKS_KR"/>
    <property type="match status" value="2"/>
</dbReference>
<gene>
    <name evidence="14" type="primary">dstA6</name>
</gene>
<dbReference type="SUPFAM" id="SSF55048">
    <property type="entry name" value="Probable ACP-binding domain of malonyl-CoA ACP transacylase"/>
    <property type="match status" value="2"/>
</dbReference>
<dbReference type="InterPro" id="IPR018201">
    <property type="entry name" value="Ketoacyl_synth_AS"/>
</dbReference>
<proteinExistence type="predicted"/>
<evidence type="ECO:0000256" key="6">
    <source>
        <dbReference type="ARBA" id="ARBA00023194"/>
    </source>
</evidence>
<dbReference type="GO" id="GO:0033068">
    <property type="term" value="P:macrolide biosynthetic process"/>
    <property type="evidence" value="ECO:0007669"/>
    <property type="project" value="UniProtKB-ARBA"/>
</dbReference>
<feature type="region of interest" description="Disordered" evidence="10">
    <location>
        <begin position="3410"/>
        <end position="3432"/>
    </location>
</feature>
<dbReference type="SMART" id="SM00826">
    <property type="entry name" value="PKS_DH"/>
    <property type="match status" value="1"/>
</dbReference>
<keyword evidence="7" id="KW-0511">Multifunctional enzyme</keyword>
<evidence type="ECO:0000256" key="5">
    <source>
        <dbReference type="ARBA" id="ARBA00022679"/>
    </source>
</evidence>
<dbReference type="PROSITE" id="PS00606">
    <property type="entry name" value="KS3_1"/>
    <property type="match status" value="2"/>
</dbReference>
<dbReference type="InterPro" id="IPR016035">
    <property type="entry name" value="Acyl_Trfase/lysoPLipase"/>
</dbReference>
<dbReference type="InterPro" id="IPR014030">
    <property type="entry name" value="Ketoacyl_synth_N"/>
</dbReference>
<evidence type="ECO:0000256" key="1">
    <source>
        <dbReference type="ARBA" id="ARBA00001957"/>
    </source>
</evidence>
<dbReference type="InterPro" id="IPR001227">
    <property type="entry name" value="Ac_transferase_dom_sf"/>
</dbReference>
<dbReference type="Gene3D" id="3.40.366.10">
    <property type="entry name" value="Malonyl-Coenzyme A Acyl Carrier Protein, domain 2"/>
    <property type="match status" value="2"/>
</dbReference>
<dbReference type="Pfam" id="PF16197">
    <property type="entry name" value="KAsynt_C_assoc"/>
    <property type="match status" value="2"/>
</dbReference>
<dbReference type="Gene3D" id="3.40.50.720">
    <property type="entry name" value="NAD(P)-binding Rossmann-like Domain"/>
    <property type="match status" value="2"/>
</dbReference>
<dbReference type="InterPro" id="IPR050091">
    <property type="entry name" value="PKS_NRPS_Biosynth_Enz"/>
</dbReference>
<dbReference type="FunFam" id="1.10.1200.10:FF:000007">
    <property type="entry name" value="Probable polyketide synthase pks17"/>
    <property type="match status" value="2"/>
</dbReference>
<organism evidence="14">
    <name type="scientific">Streptomyces nobilis</name>
    <dbReference type="NCBI Taxonomy" id="66901"/>
    <lineage>
        <taxon>Bacteria</taxon>
        <taxon>Bacillati</taxon>
        <taxon>Actinomycetota</taxon>
        <taxon>Actinomycetes</taxon>
        <taxon>Kitasatosporales</taxon>
        <taxon>Streptomycetaceae</taxon>
        <taxon>Streptomyces</taxon>
    </lineage>
</organism>
<accession>A0A6S6HQ43</accession>
<feature type="domain" description="Ketosynthase family 3 (KS3)" evidence="12">
    <location>
        <begin position="1599"/>
        <end position="2028"/>
    </location>
</feature>
<evidence type="ECO:0000259" key="13">
    <source>
        <dbReference type="PROSITE" id="PS52019"/>
    </source>
</evidence>
<dbReference type="Pfam" id="PF22953">
    <property type="entry name" value="SpnB_Rossmann"/>
    <property type="match status" value="1"/>
</dbReference>
<dbReference type="InterPro" id="IPR013968">
    <property type="entry name" value="PKS_KR"/>
</dbReference>
<dbReference type="GO" id="GO:0006633">
    <property type="term" value="P:fatty acid biosynthetic process"/>
    <property type="evidence" value="ECO:0007669"/>
    <property type="project" value="InterPro"/>
</dbReference>
<dbReference type="InterPro" id="IPR042104">
    <property type="entry name" value="PKS_dehydratase_sf"/>
</dbReference>
<dbReference type="SUPFAM" id="SSF51735">
    <property type="entry name" value="NAD(P)-binding Rossmann-fold domains"/>
    <property type="match status" value="4"/>
</dbReference>
<dbReference type="Gene3D" id="3.40.47.10">
    <property type="match status" value="2"/>
</dbReference>
<dbReference type="SMART" id="SM00825">
    <property type="entry name" value="PKS_KS"/>
    <property type="match status" value="2"/>
</dbReference>
<dbReference type="Pfam" id="PF08990">
    <property type="entry name" value="Docking"/>
    <property type="match status" value="1"/>
</dbReference>
<feature type="region of interest" description="Disordered" evidence="10">
    <location>
        <begin position="69"/>
        <end position="95"/>
    </location>
</feature>
<feature type="active site" description="Proton donor; for dehydratase activity" evidence="9">
    <location>
        <position position="2710"/>
    </location>
</feature>
<name>A0A6S6HQ43_9ACTN</name>
<feature type="domain" description="PKS/mFAS DH" evidence="13">
    <location>
        <begin position="2507"/>
        <end position="2805"/>
    </location>
</feature>
<sequence length="3447" mass="359135">MADEEKYLDYLKRATADLRDARRRVRELEDARQEPVAIVGMSCRYPGGVNTPEDLWRLVADGTDAISPFPTDRGWDTDELFDPDPDNRGTSTTAEGGFLYDAPQFDASFFGVSPREALAMDPQQRLLLETAWEAIERAGIDPVALRRSRTGVFAGVMYYDYATRLHALPEGVEGYIGTGNAGSVVSGRVAYTLGLEGPAVTVDTACSSSLVALHLAAQALRQGECSLALAGGVTVMPTAGTFIDFSRQRGLSTDGRCKSFAASADGTGWGEGAGLLLLERLSDARRNGHKILAVVRGSAVNQDGASSGLTAPNGPSQQRVIRDALASAGLKPGDVDAVEAHGTGTTLGDPIEAQALIATYGKEHSGERPLWLGSLKSNIGHTQAAAGVAGVIKMVMAMRAGVLPKTLHVDEPTPQVDWSAGSVELLTEAREWAEREGGAPRRAGVSSFGVSGTNAHVIVEQAPVDGTPVPGEAGEAAAPSSSVVPGVVPVVLSGRTPEALRAQADRLRDHLVAHADLELGDVAWSLAVARSRFEHRGVVLGGERAELLAGLERLAQGDAAAQNVVTGRALGGSVRPVFVFPGQGSQWAGMARELLDSSPVFAGRMRECADALAEFVDWDLLEELNGERFDRVDVVQPVLFAVMVSLAAVWQAAGVKPAAVVGHSQGEIAAACVAGVLSLEDAARVVALRSIAIRELSGKGGMVSVPLPEQEVRELITGWEGRIELAAVNGPAQVVVSGEPEALEELVAQCVAQDIRARTIPVDYASHSSYVEQIEQQIASALDGLAPQAAEIPLYSTLTGAWLDANTPMDAGYWYRNLRQTVLFEHATRGLLAEGHGLFVEMSPHPVLSVPVQATIDATDSPAATLGSLRRDEGGADRLAASLAEAHARGAELDWKALYPGSHTPVDLPTYPFQRDHYWMVAPDEDADGVAAQTVDEVEARFWEAVEREDLEQLTSTLVDVDERSLGAVLPGLASWRRQRRERSTIDGWRYRVTWKPLSGGLPTPALTGRWLVVAPESAGVHAWTTGAVEALKQAGAEVVELSLPAAELKREELAGRLRVAAGAADLAGVVSLLGFEESAHAEHDGVPAGLAGTVALVQALGDAGVAARLWAVTSGAVSTGRSDVLESPVQAQLWGLGRVVALEHPDRWGGLIDLPESYDTRTASRLTAILTGVGDEDQLAVRDTGIFVRRFAHAPVDAGKGAEPEWTPRGTALVTGGTGAIGGHVARWLAREGAEHLVLTSRRGLDAPGAGELKAELEELGAQVTVAACDVADREAVAGLLEELAAGGHRIRSVFHAAGVSPAHTIADMSAADIAEVFGAKTAGAAHLDELVDVEGLDAFVLFSSNSGVWGGGGQGAYAAANAYLDALAQRRRARGLTATSIAWGAWGGSGMAAAEEAEEHLRRRGVTAMAPERAVAALAQAVAYDETFLAVADVDWERFAPSFTSVRPSPFIGELPEVRRALAEPEAAADQGARGSGAGSEWAERLVGLAEREQERLLLDLVRGQAAAVLGYAGAEAVEPGRAFRELGFDSLTAVEVRNRLATTTGLKLPTTLVFDYPTPVVLAGYLRSQLVGSAESAAVPGAAVTPAGRAAGAEDDDPIVIVSMSCRYPGGATSPDALWRLVADGTDAISGFPADRGWGPDGLFQPDQGRSTDDTSFAAQGGFLYDVAEFDAALFGISPREALAMDPQQRLLLETSWELFERAGIAPSSLHGSSTGVFVGACSQGWSAGLAHAPEGVEGYLMTGDATSVISGRLSYSFGLEGPAVTVDTACSSSLVALHLAAQALRQGECDMALAGGVTVMVSPAAFLEFSRQRGLAADGRCKPFAEAADGTGWGEGVGLLLLERLSDARRNGHEVLAVVSGSAINQDGASNGLTAPNGPSQQRVIRAALASAGLTAGEVDAVEAHGTGTTLGDPIEAQALLATYGQERPEGQEPLWLGSIKSNIGHTQSAAGVAGVIKMVMAMRAGVLPRSLHVDEPSTHVDWSVGAVELLAEAREWPEAGRPRRAGVSSFGVSGTNAHVIVEQAPVPAPVEEPVEATKTVVLSTALPWVVSARSADALRAQADRLREHVVTHADIDPVNVGWSLLSGRSPLEHRAVVLGRGREQFLSGLEALASGGPGGVVSGSVVEGRLGVLFTGQGSQRLGMGRELYDAFPVFADALDEVCAHLDGLLDQPLKDVMFGSDAEVLEQTGYAQPALFAVEVALFRLAESFGVRPEVVGGHSIGELTAAYTAGLWSLEDATQLVAARGRLMQSLPECGAMLAVQATESDVLPLPEGAEDRAGVAAVNGPAQVVLSGDRALLEGLEETLRGQGRKVRWLKVSHAFHSPLMDPILDDFRKVAENLTYQDPQLPVVSNVTGELAEPGQLQDPDYWVRHVREAVRFHEGLTALTASGVSTLLELGPDSVLTAMAHDTLTDPAAQSGLIAALRKDRAEPDTFLTALAHAYVRGVEVDWAPLYAPVESRRRVDLPTYAFQRSRYWPRAAVGAAGAVGDMSATGLASAEHPLLGAAVPLADADGYLLTGRLSLATHPWLADHAVAGRVLLPGTAFVELAVRAGDEVGCGVLEELTLAAPLVLPERGAVQIQVVVGAADESGRRSVALHSREEREERDEYAGDGGWTAHASGVLSGAQPAAGFRLAAWPPRDAAEVDVEGLYRHLTELGFAYGEAFQGLRGAWRRGDEVFAEVALPEEQHENAESFRLHPALLDAALHVLGLGVLRGDTAADGGEADGGAGDGGAGDGARLPFAWSGVSLHATGASALRVRLAPAGTDAVSLTVADGLGEPVATVDSLVFRPVAVDRLGAGTADDSMFHVEWRRQSPASAEPVSPTSFQDLGADEAAPAVVVWQAGGGAEGDMRPETVSARLAEALSVVQSWLADERFEASRLVVVTRGAVAAGDTGAALDPASAAVWGLVRSARSEHPGRFVLVDADADADANANADVDAAVLSAVLASGEPEVAVRDGAVWAPRLSRVSAESADGGATPWGEGSVLVTGAFGGLGRVVTRHLAEHHGVRDLLLVSRRGPDASGADELRDELEALGAKVTVAACDVADRGALAALLDEQGTDLSAVVHVAGVLDDGVVTSLTPERLAAVLRPKVDAALNLHELTAELDLSAFVLFSSASGVFGGPGQANYAAANAYLDALATVRRAQGLPATSLAWGLWAAQDSDMTGTLADTDRDRMARGGVAALSTEEGLALLDTAVTAVNLTAPEAPAALVPVRLDTAALRAAASTDAAAVPALLRGLVRAPLRRSAAGAAGAAPAGEAPLLAQLAGLDAAERDKVLTELVCTHVAAVLGYESAAAVEAHRAFRELGFDSLTAVELRNAVNGATGLRLPATLIFDYPNPAALAAHLATALPPTDGAGGGGLPVLDELDRLEASLLAMEADSIAHSKITIRLQTLLSRWSAPQSQGAGGTSPADDDLDLDSVSDEELFNALDDELGLD</sequence>
<dbReference type="Gene3D" id="3.30.70.3290">
    <property type="match status" value="2"/>
</dbReference>
<dbReference type="InterPro" id="IPR016039">
    <property type="entry name" value="Thiolase-like"/>
</dbReference>
<dbReference type="InterPro" id="IPR014031">
    <property type="entry name" value="Ketoacyl_synth_C"/>
</dbReference>
<dbReference type="PANTHER" id="PTHR43775:SF51">
    <property type="entry name" value="INACTIVE PHENOLPHTHIOCEROL SYNTHESIS POLYKETIDE SYNTHASE TYPE I PKS1-RELATED"/>
    <property type="match status" value="1"/>
</dbReference>
<dbReference type="SUPFAM" id="SSF53901">
    <property type="entry name" value="Thiolase-like"/>
    <property type="match status" value="2"/>
</dbReference>
<dbReference type="InterPro" id="IPR055123">
    <property type="entry name" value="SpnB-like_Rossmann"/>
</dbReference>
<evidence type="ECO:0000256" key="10">
    <source>
        <dbReference type="SAM" id="MobiDB-lite"/>
    </source>
</evidence>
<dbReference type="SUPFAM" id="SSF52151">
    <property type="entry name" value="FabD/lysophospholipase-like"/>
    <property type="match status" value="2"/>
</dbReference>
<dbReference type="Gene3D" id="1.10.1200.10">
    <property type="entry name" value="ACP-like"/>
    <property type="match status" value="2"/>
</dbReference>
<dbReference type="Pfam" id="PF08659">
    <property type="entry name" value="KR"/>
    <property type="match status" value="2"/>
</dbReference>
<dbReference type="CDD" id="cd08956">
    <property type="entry name" value="KR_3_FAS_SDR_x"/>
    <property type="match status" value="1"/>
</dbReference>
<dbReference type="InterPro" id="IPR049900">
    <property type="entry name" value="PKS_mFAS_DH"/>
</dbReference>
<dbReference type="PROSITE" id="PS00012">
    <property type="entry name" value="PHOSPHOPANTETHEINE"/>
    <property type="match status" value="2"/>
</dbReference>
<evidence type="ECO:0000256" key="3">
    <source>
        <dbReference type="ARBA" id="ARBA00022450"/>
    </source>
</evidence>
<feature type="domain" description="Ketosynthase family 3 (KS3)" evidence="12">
    <location>
        <begin position="33"/>
        <end position="461"/>
    </location>
</feature>
<dbReference type="SUPFAM" id="SSF47336">
    <property type="entry name" value="ACP-like"/>
    <property type="match status" value="2"/>
</dbReference>
<evidence type="ECO:0000256" key="9">
    <source>
        <dbReference type="PROSITE-ProRule" id="PRU01363"/>
    </source>
</evidence>
<dbReference type="Gene3D" id="3.10.129.110">
    <property type="entry name" value="Polyketide synthase dehydratase"/>
    <property type="match status" value="1"/>
</dbReference>
<dbReference type="GO" id="GO:0031177">
    <property type="term" value="F:phosphopantetheine binding"/>
    <property type="evidence" value="ECO:0007669"/>
    <property type="project" value="InterPro"/>
</dbReference>
<keyword evidence="5" id="KW-0808">Transferase</keyword>
<dbReference type="Pfam" id="PF18369">
    <property type="entry name" value="PKS_DE"/>
    <property type="match status" value="1"/>
</dbReference>
<comment type="pathway">
    <text evidence="2">Antibiotic biosynthesis.</text>
</comment>
<dbReference type="InterPro" id="IPR020841">
    <property type="entry name" value="PKS_Beta-ketoAc_synthase_dom"/>
</dbReference>
<reference evidence="14" key="1">
    <citation type="journal article" date="2020" name="J. Antibiot.">
        <title>Identification, cloning and heterologous expression of biosynthetic gene cluster for desertomycin.</title>
        <authorList>
            <person name="Hashimoto T."/>
            <person name="Kozone I."/>
            <person name="Hashimoto J."/>
            <person name="Suenaga H."/>
            <person name="Fujie M."/>
            <person name="Satoh N."/>
            <person name="Ikeda H."/>
            <person name="Shin-ya K."/>
        </authorList>
    </citation>
    <scope>NUCLEOTIDE SEQUENCE</scope>
    <source>
        <strain evidence="14">JCM 4274</strain>
    </source>
</reference>